<sequence length="138" mass="15508">MNVEDTRTEKGSGSLSALSSSASKNFIRPNKDKFKALNLKTQSFKMSFRTKNRSFSSSSSANQPISAASSKSDVQKLINNQIQLLKKLQVQDLNAINESESDNHEEQAGIEPQNRRFLTPDFFFNLKPINKKMKTYSG</sequence>
<feature type="region of interest" description="Disordered" evidence="1">
    <location>
        <begin position="50"/>
        <end position="72"/>
    </location>
</feature>
<accession>A0A5B0R0G1</accession>
<feature type="compositionally biased region" description="Low complexity" evidence="1">
    <location>
        <begin position="11"/>
        <end position="22"/>
    </location>
</feature>
<evidence type="ECO:0000313" key="3">
    <source>
        <dbReference type="Proteomes" id="UP000325313"/>
    </source>
</evidence>
<proteinExistence type="predicted"/>
<evidence type="ECO:0000313" key="2">
    <source>
        <dbReference type="EMBL" id="KAA1118394.1"/>
    </source>
</evidence>
<dbReference type="AlphaFoldDB" id="A0A5B0R0G1"/>
<evidence type="ECO:0000256" key="1">
    <source>
        <dbReference type="SAM" id="MobiDB-lite"/>
    </source>
</evidence>
<feature type="compositionally biased region" description="Low complexity" evidence="1">
    <location>
        <begin position="54"/>
        <end position="70"/>
    </location>
</feature>
<gene>
    <name evidence="2" type="ORF">PGTUg99_000036</name>
</gene>
<organism evidence="2 3">
    <name type="scientific">Puccinia graminis f. sp. tritici</name>
    <dbReference type="NCBI Taxonomy" id="56615"/>
    <lineage>
        <taxon>Eukaryota</taxon>
        <taxon>Fungi</taxon>
        <taxon>Dikarya</taxon>
        <taxon>Basidiomycota</taxon>
        <taxon>Pucciniomycotina</taxon>
        <taxon>Pucciniomycetes</taxon>
        <taxon>Pucciniales</taxon>
        <taxon>Pucciniaceae</taxon>
        <taxon>Puccinia</taxon>
    </lineage>
</organism>
<name>A0A5B0R0G1_PUCGR</name>
<feature type="region of interest" description="Disordered" evidence="1">
    <location>
        <begin position="1"/>
        <end position="22"/>
    </location>
</feature>
<reference evidence="2 3" key="1">
    <citation type="submission" date="2019-05" db="EMBL/GenBank/DDBJ databases">
        <title>Emergence of the Ug99 lineage of the wheat stem rust pathogen through somatic hybridization.</title>
        <authorList>
            <person name="Li F."/>
            <person name="Upadhyaya N.M."/>
            <person name="Sperschneider J."/>
            <person name="Matny O."/>
            <person name="Nguyen-Phuc H."/>
            <person name="Mago R."/>
            <person name="Raley C."/>
            <person name="Miller M.E."/>
            <person name="Silverstein K.A.T."/>
            <person name="Henningsen E."/>
            <person name="Hirsch C.D."/>
            <person name="Visser B."/>
            <person name="Pretorius Z.A."/>
            <person name="Steffenson B.J."/>
            <person name="Schwessinger B."/>
            <person name="Dodds P.N."/>
            <person name="Figueroa M."/>
        </authorList>
    </citation>
    <scope>NUCLEOTIDE SEQUENCE [LARGE SCALE GENOMIC DNA]</scope>
    <source>
        <strain evidence="2 3">Ug99</strain>
    </source>
</reference>
<protein>
    <submittedName>
        <fullName evidence="2">Uncharacterized protein</fullName>
    </submittedName>
</protein>
<dbReference type="EMBL" id="VDEP01000251">
    <property type="protein sequence ID" value="KAA1118394.1"/>
    <property type="molecule type" value="Genomic_DNA"/>
</dbReference>
<comment type="caution">
    <text evidence="2">The sequence shown here is derived from an EMBL/GenBank/DDBJ whole genome shotgun (WGS) entry which is preliminary data.</text>
</comment>
<dbReference type="Proteomes" id="UP000325313">
    <property type="component" value="Unassembled WGS sequence"/>
</dbReference>
<feature type="compositionally biased region" description="Basic and acidic residues" evidence="1">
    <location>
        <begin position="1"/>
        <end position="10"/>
    </location>
</feature>
<feature type="non-terminal residue" evidence="2">
    <location>
        <position position="138"/>
    </location>
</feature>